<protein>
    <submittedName>
        <fullName evidence="1">Uncharacterized protein</fullName>
    </submittedName>
</protein>
<gene>
    <name evidence="1" type="ORF">KT99_04599</name>
</gene>
<dbReference type="Proteomes" id="UP000005839">
    <property type="component" value="Unassembled WGS sequence"/>
</dbReference>
<evidence type="ECO:0000313" key="1">
    <source>
        <dbReference type="EMBL" id="EDQ01853.1"/>
    </source>
</evidence>
<comment type="caution">
    <text evidence="1">The sequence shown here is derived from an EMBL/GenBank/DDBJ whole genome shotgun (WGS) entry which is preliminary data.</text>
</comment>
<dbReference type="EMBL" id="ABIC01000007">
    <property type="protein sequence ID" value="EDQ01853.1"/>
    <property type="molecule type" value="Genomic_DNA"/>
</dbReference>
<accession>A9D2S4</accession>
<reference evidence="1 2" key="1">
    <citation type="submission" date="2007-10" db="EMBL/GenBank/DDBJ databases">
        <authorList>
            <person name="Yayanos A."/>
            <person name="Ferriera S."/>
            <person name="Johnson J."/>
            <person name="Kravitz S."/>
            <person name="Halpern A."/>
            <person name="Remington K."/>
            <person name="Beeson K."/>
            <person name="Tran B."/>
            <person name="Rogers Y.-H."/>
            <person name="Friedman R."/>
            <person name="Venter J.C."/>
        </authorList>
    </citation>
    <scope>NUCLEOTIDE SEQUENCE [LARGE SCALE GENOMIC DNA]</scope>
    <source>
        <strain evidence="1 2">KT99</strain>
    </source>
</reference>
<proteinExistence type="predicted"/>
<name>A9D2S4_9GAMM</name>
<sequence length="57" mass="6406">MNCLGSRFQKPHSLLPADAAFLCLYDALANVEEALIQAAATTQEHRLQRADEQYIKM</sequence>
<evidence type="ECO:0000313" key="2">
    <source>
        <dbReference type="Proteomes" id="UP000005839"/>
    </source>
</evidence>
<organism evidence="1 2">
    <name type="scientific">Shewanella benthica KT99</name>
    <dbReference type="NCBI Taxonomy" id="314608"/>
    <lineage>
        <taxon>Bacteria</taxon>
        <taxon>Pseudomonadati</taxon>
        <taxon>Pseudomonadota</taxon>
        <taxon>Gammaproteobacteria</taxon>
        <taxon>Alteromonadales</taxon>
        <taxon>Shewanellaceae</taxon>
        <taxon>Shewanella</taxon>
    </lineage>
</organism>
<keyword evidence="2" id="KW-1185">Reference proteome</keyword>
<dbReference type="AlphaFoldDB" id="A9D2S4"/>